<evidence type="ECO:0000256" key="7">
    <source>
        <dbReference type="SAM" id="Phobius"/>
    </source>
</evidence>
<dbReference type="InterPro" id="IPR051447">
    <property type="entry name" value="Lipoprotein-release_system"/>
</dbReference>
<accession>A0A8J8K9I7</accession>
<dbReference type="Pfam" id="PF12704">
    <property type="entry name" value="MacB_PCD"/>
    <property type="match status" value="1"/>
</dbReference>
<dbReference type="GO" id="GO:0098797">
    <property type="term" value="C:plasma membrane protein complex"/>
    <property type="evidence" value="ECO:0007669"/>
    <property type="project" value="TreeGrafter"/>
</dbReference>
<keyword evidence="11" id="KW-1185">Reference proteome</keyword>
<evidence type="ECO:0000259" key="9">
    <source>
        <dbReference type="Pfam" id="PF12704"/>
    </source>
</evidence>
<protein>
    <submittedName>
        <fullName evidence="10">Lipoprotein-releasing system permease protein</fullName>
    </submittedName>
</protein>
<feature type="transmembrane region" description="Helical" evidence="7">
    <location>
        <begin position="327"/>
        <end position="357"/>
    </location>
</feature>
<keyword evidence="4 7" id="KW-0812">Transmembrane</keyword>
<evidence type="ECO:0000256" key="4">
    <source>
        <dbReference type="ARBA" id="ARBA00022692"/>
    </source>
</evidence>
<feature type="domain" description="MacB-like periplasmic core" evidence="9">
    <location>
        <begin position="38"/>
        <end position="253"/>
    </location>
</feature>
<proteinExistence type="inferred from homology"/>
<evidence type="ECO:0000256" key="5">
    <source>
        <dbReference type="ARBA" id="ARBA00022989"/>
    </source>
</evidence>
<evidence type="ECO:0000313" key="10">
    <source>
        <dbReference type="EMBL" id="NRS93107.1"/>
    </source>
</evidence>
<keyword evidence="6 7" id="KW-0472">Membrane</keyword>
<feature type="domain" description="ABC3 transporter permease C-terminal" evidence="8">
    <location>
        <begin position="284"/>
        <end position="409"/>
    </location>
</feature>
<evidence type="ECO:0000313" key="11">
    <source>
        <dbReference type="Proteomes" id="UP000610746"/>
    </source>
</evidence>
<organism evidence="10 11">
    <name type="scientific">Frigoriflavimonas asaccharolytica</name>
    <dbReference type="NCBI Taxonomy" id="2735899"/>
    <lineage>
        <taxon>Bacteria</taxon>
        <taxon>Pseudomonadati</taxon>
        <taxon>Bacteroidota</taxon>
        <taxon>Flavobacteriia</taxon>
        <taxon>Flavobacteriales</taxon>
        <taxon>Weeksellaceae</taxon>
        <taxon>Frigoriflavimonas</taxon>
    </lineage>
</organism>
<reference evidence="10" key="1">
    <citation type="submission" date="2020-05" db="EMBL/GenBank/DDBJ databases">
        <title>Genomic Encyclopedia of Type Strains, Phase IV (KMG-V): Genome sequencing to study the core and pangenomes of soil and plant-associated prokaryotes.</title>
        <authorList>
            <person name="Whitman W."/>
        </authorList>
    </citation>
    <scope>NUCLEOTIDE SEQUENCE</scope>
    <source>
        <strain evidence="10">16F</strain>
    </source>
</reference>
<sequence length="416" mass="46706">MTDKFFILKFPLYFSNKIARSKDNKNNLSRVIIFIGRLSVALGIIVSLITFSVGLGSKKAIKERMADFSGHISVKSTRSNASYNSSVLDVKGLDLQKIKALPEVSTIQNYTAAIGIFRTENNFAGIVYKGIDKDFDHERFEKFLLEGTTPKVTGKGYNNTVTISQKIAKELNLKVKDSIVSIFSRENQQPIYRKFEVVGIYKTDIKMIDDNYVLGDINQARKILDMKDNEIGGVDIFLNNINDIDEVFPKIEQLSGIKNFAEKATEKYPQIVDWIQLFDNNIGIIILLMVIVVIINIIMVLFFMIIERTNSIGILKTLGATNRQIRTIFINYTLLIMIPGIFIGNAIGLGLLGLQKIFGIITLNPEQYYVSVVPVDLNIFMILGITIGILIIAAVAMILPSHYISKISPVKSLKYK</sequence>
<evidence type="ECO:0000256" key="2">
    <source>
        <dbReference type="ARBA" id="ARBA00005236"/>
    </source>
</evidence>
<comment type="subcellular location">
    <subcellularLocation>
        <location evidence="1">Cell membrane</location>
        <topology evidence="1">Multi-pass membrane protein</topology>
    </subcellularLocation>
</comment>
<dbReference type="GO" id="GO:0044874">
    <property type="term" value="P:lipoprotein localization to outer membrane"/>
    <property type="evidence" value="ECO:0007669"/>
    <property type="project" value="TreeGrafter"/>
</dbReference>
<feature type="transmembrane region" description="Helical" evidence="7">
    <location>
        <begin position="282"/>
        <end position="306"/>
    </location>
</feature>
<dbReference type="PANTHER" id="PTHR30489:SF0">
    <property type="entry name" value="LIPOPROTEIN-RELEASING SYSTEM TRANSMEMBRANE PROTEIN LOLE"/>
    <property type="match status" value="1"/>
</dbReference>
<name>A0A8J8K9I7_9FLAO</name>
<evidence type="ECO:0000256" key="1">
    <source>
        <dbReference type="ARBA" id="ARBA00004651"/>
    </source>
</evidence>
<dbReference type="Proteomes" id="UP000610746">
    <property type="component" value="Unassembled WGS sequence"/>
</dbReference>
<dbReference type="InterPro" id="IPR025857">
    <property type="entry name" value="MacB_PCD"/>
</dbReference>
<feature type="transmembrane region" description="Helical" evidence="7">
    <location>
        <begin position="31"/>
        <end position="55"/>
    </location>
</feature>
<evidence type="ECO:0000256" key="6">
    <source>
        <dbReference type="ARBA" id="ARBA00023136"/>
    </source>
</evidence>
<comment type="similarity">
    <text evidence="2">Belongs to the ABC-4 integral membrane protein family. LolC/E subfamily.</text>
</comment>
<evidence type="ECO:0000259" key="8">
    <source>
        <dbReference type="Pfam" id="PF02687"/>
    </source>
</evidence>
<feature type="transmembrane region" description="Helical" evidence="7">
    <location>
        <begin position="377"/>
        <end position="399"/>
    </location>
</feature>
<dbReference type="InterPro" id="IPR003838">
    <property type="entry name" value="ABC3_permease_C"/>
</dbReference>
<evidence type="ECO:0000256" key="3">
    <source>
        <dbReference type="ARBA" id="ARBA00022475"/>
    </source>
</evidence>
<dbReference type="PANTHER" id="PTHR30489">
    <property type="entry name" value="LIPOPROTEIN-RELEASING SYSTEM TRANSMEMBRANE PROTEIN LOLE"/>
    <property type="match status" value="1"/>
</dbReference>
<keyword evidence="3" id="KW-1003">Cell membrane</keyword>
<keyword evidence="5 7" id="KW-1133">Transmembrane helix</keyword>
<keyword evidence="10" id="KW-0449">Lipoprotein</keyword>
<dbReference type="Pfam" id="PF02687">
    <property type="entry name" value="FtsX"/>
    <property type="match status" value="1"/>
</dbReference>
<comment type="caution">
    <text evidence="10">The sequence shown here is derived from an EMBL/GenBank/DDBJ whole genome shotgun (WGS) entry which is preliminary data.</text>
</comment>
<dbReference type="AlphaFoldDB" id="A0A8J8K9I7"/>
<gene>
    <name evidence="10" type="ORF">HNQ03_002193</name>
</gene>
<dbReference type="EMBL" id="JABSNO010000016">
    <property type="protein sequence ID" value="NRS93107.1"/>
    <property type="molecule type" value="Genomic_DNA"/>
</dbReference>